<dbReference type="FunFam" id="1.10.10.10:FF:000001">
    <property type="entry name" value="LysR family transcriptional regulator"/>
    <property type="match status" value="1"/>
</dbReference>
<dbReference type="AlphaFoldDB" id="A0A4V3HG42"/>
<protein>
    <submittedName>
        <fullName evidence="6">DNA-binding transcriptional LysR family regulator</fullName>
    </submittedName>
</protein>
<keyword evidence="7" id="KW-1185">Reference proteome</keyword>
<evidence type="ECO:0000256" key="3">
    <source>
        <dbReference type="ARBA" id="ARBA00023125"/>
    </source>
</evidence>
<proteinExistence type="inferred from homology"/>
<dbReference type="EMBL" id="SORI01000010">
    <property type="protein sequence ID" value="TDY59901.1"/>
    <property type="molecule type" value="Genomic_DNA"/>
</dbReference>
<evidence type="ECO:0000313" key="7">
    <source>
        <dbReference type="Proteomes" id="UP000295066"/>
    </source>
</evidence>
<dbReference type="Gene3D" id="3.40.190.290">
    <property type="match status" value="1"/>
</dbReference>
<dbReference type="Proteomes" id="UP000295066">
    <property type="component" value="Unassembled WGS sequence"/>
</dbReference>
<reference evidence="6 7" key="1">
    <citation type="submission" date="2019-03" db="EMBL/GenBank/DDBJ databases">
        <title>Genomic Encyclopedia of Type Strains, Phase IV (KMG-IV): sequencing the most valuable type-strain genomes for metagenomic binning, comparative biology and taxonomic classification.</title>
        <authorList>
            <person name="Goeker M."/>
        </authorList>
    </citation>
    <scope>NUCLEOTIDE SEQUENCE [LARGE SCALE GENOMIC DNA]</scope>
    <source>
        <strain evidence="6 7">DSM 25964</strain>
    </source>
</reference>
<dbReference type="GO" id="GO:0003700">
    <property type="term" value="F:DNA-binding transcription factor activity"/>
    <property type="evidence" value="ECO:0007669"/>
    <property type="project" value="InterPro"/>
</dbReference>
<evidence type="ECO:0000256" key="2">
    <source>
        <dbReference type="ARBA" id="ARBA00023015"/>
    </source>
</evidence>
<sequence>MDFRELQSLVEVMEKGSISAAAASLGISQPAVSKHIAKLEREMGVKIFARGQKCSNLTVEGEVLYKFARKTISQLADIKRDFSDIADDVSGIVRISASSIPGDFILPGLLVEFRKLYPNIEVEVRISDSREAIEKMVTRESDISVTGHGRHASGFNTVPFARDELVLLVKDDHPFAERESVTLRDLENMDLVGRVTGSSTSRIWEDAFKAHTGKGKHVYLKFGHVSAVVEAVKKGAEGAVISRLAGAGETQDLVMIPFRPSLMRTFSITYGTMTTKAMEMLLDFLLQRKMIGDDE</sequence>
<dbReference type="PANTHER" id="PTHR30126:SF40">
    <property type="entry name" value="HTH-TYPE TRANSCRIPTIONAL REGULATOR GLTR"/>
    <property type="match status" value="1"/>
</dbReference>
<keyword evidence="3 6" id="KW-0238">DNA-binding</keyword>
<evidence type="ECO:0000313" key="6">
    <source>
        <dbReference type="EMBL" id="TDY59901.1"/>
    </source>
</evidence>
<accession>A0A4V3HG42</accession>
<dbReference type="GO" id="GO:0000976">
    <property type="term" value="F:transcription cis-regulatory region binding"/>
    <property type="evidence" value="ECO:0007669"/>
    <property type="project" value="TreeGrafter"/>
</dbReference>
<dbReference type="InterPro" id="IPR036388">
    <property type="entry name" value="WH-like_DNA-bd_sf"/>
</dbReference>
<dbReference type="Gene3D" id="1.10.10.10">
    <property type="entry name" value="Winged helix-like DNA-binding domain superfamily/Winged helix DNA-binding domain"/>
    <property type="match status" value="1"/>
</dbReference>
<comment type="similarity">
    <text evidence="1">Belongs to the LysR transcriptional regulatory family.</text>
</comment>
<evidence type="ECO:0000256" key="1">
    <source>
        <dbReference type="ARBA" id="ARBA00009437"/>
    </source>
</evidence>
<dbReference type="OrthoDB" id="119203at2"/>
<comment type="caution">
    <text evidence="6">The sequence shown here is derived from an EMBL/GenBank/DDBJ whole genome shotgun (WGS) entry which is preliminary data.</text>
</comment>
<dbReference type="PANTHER" id="PTHR30126">
    <property type="entry name" value="HTH-TYPE TRANSCRIPTIONAL REGULATOR"/>
    <property type="match status" value="1"/>
</dbReference>
<feature type="domain" description="HTH lysR-type" evidence="5">
    <location>
        <begin position="1"/>
        <end position="58"/>
    </location>
</feature>
<keyword evidence="2" id="KW-0805">Transcription regulation</keyword>
<dbReference type="Pfam" id="PF03466">
    <property type="entry name" value="LysR_substrate"/>
    <property type="match status" value="1"/>
</dbReference>
<evidence type="ECO:0000259" key="5">
    <source>
        <dbReference type="PROSITE" id="PS50931"/>
    </source>
</evidence>
<keyword evidence="4" id="KW-0804">Transcription</keyword>
<dbReference type="PRINTS" id="PR00039">
    <property type="entry name" value="HTHLYSR"/>
</dbReference>
<evidence type="ECO:0000256" key="4">
    <source>
        <dbReference type="ARBA" id="ARBA00023163"/>
    </source>
</evidence>
<dbReference type="Pfam" id="PF00126">
    <property type="entry name" value="HTH_1"/>
    <property type="match status" value="1"/>
</dbReference>
<organism evidence="6 7">
    <name type="scientific">Aminivibrio pyruvatiphilus</name>
    <dbReference type="NCBI Taxonomy" id="1005740"/>
    <lineage>
        <taxon>Bacteria</taxon>
        <taxon>Thermotogati</taxon>
        <taxon>Synergistota</taxon>
        <taxon>Synergistia</taxon>
        <taxon>Synergistales</taxon>
        <taxon>Aminobacteriaceae</taxon>
        <taxon>Aminivibrio</taxon>
    </lineage>
</organism>
<gene>
    <name evidence="6" type="ORF">C8D99_11028</name>
</gene>
<name>A0A4V3HG42_9BACT</name>
<dbReference type="InterPro" id="IPR000847">
    <property type="entry name" value="LysR_HTH_N"/>
</dbReference>
<dbReference type="RefSeq" id="WP_133957745.1">
    <property type="nucleotide sequence ID" value="NZ_SORI01000010.1"/>
</dbReference>
<dbReference type="InterPro" id="IPR036390">
    <property type="entry name" value="WH_DNA-bd_sf"/>
</dbReference>
<dbReference type="PROSITE" id="PS50931">
    <property type="entry name" value="HTH_LYSR"/>
    <property type="match status" value="1"/>
</dbReference>
<dbReference type="SUPFAM" id="SSF53850">
    <property type="entry name" value="Periplasmic binding protein-like II"/>
    <property type="match status" value="1"/>
</dbReference>
<dbReference type="SUPFAM" id="SSF46785">
    <property type="entry name" value="Winged helix' DNA-binding domain"/>
    <property type="match status" value="1"/>
</dbReference>
<dbReference type="InterPro" id="IPR005119">
    <property type="entry name" value="LysR_subst-bd"/>
</dbReference>